<evidence type="ECO:0000256" key="1">
    <source>
        <dbReference type="ARBA" id="ARBA00005153"/>
    </source>
</evidence>
<dbReference type="GO" id="GO:0003921">
    <property type="term" value="F:GMP synthase activity"/>
    <property type="evidence" value="ECO:0007669"/>
    <property type="project" value="InterPro"/>
</dbReference>
<evidence type="ECO:0000259" key="11">
    <source>
        <dbReference type="PROSITE" id="PS51553"/>
    </source>
</evidence>
<keyword evidence="8" id="KW-0315">Glutamine amidotransferase</keyword>
<keyword evidence="13" id="KW-1185">Reference proteome</keyword>
<dbReference type="CDD" id="cd01997">
    <property type="entry name" value="GMP_synthase_C"/>
    <property type="match status" value="1"/>
</dbReference>
<dbReference type="EC" id="6.3.5.2" evidence="2"/>
<evidence type="ECO:0000256" key="2">
    <source>
        <dbReference type="ARBA" id="ARBA00012746"/>
    </source>
</evidence>
<dbReference type="EMBL" id="JWZT01002953">
    <property type="protein sequence ID" value="KII68132.1"/>
    <property type="molecule type" value="Genomic_DNA"/>
</dbReference>
<evidence type="ECO:0000313" key="13">
    <source>
        <dbReference type="Proteomes" id="UP000031668"/>
    </source>
</evidence>
<dbReference type="InterPro" id="IPR017926">
    <property type="entry name" value="GATASE"/>
</dbReference>
<dbReference type="InterPro" id="IPR029062">
    <property type="entry name" value="Class_I_gatase-like"/>
</dbReference>
<proteinExistence type="predicted"/>
<keyword evidence="3" id="KW-0436">Ligase</keyword>
<comment type="pathway">
    <text evidence="1">Purine metabolism; GMP biosynthesis; GMP from XMP (L-Gln route): step 1/1.</text>
</comment>
<dbReference type="SUPFAM" id="SSF52402">
    <property type="entry name" value="Adenine nucleotide alpha hydrolases-like"/>
    <property type="match status" value="1"/>
</dbReference>
<dbReference type="GO" id="GO:0005524">
    <property type="term" value="F:ATP binding"/>
    <property type="evidence" value="ECO:0007669"/>
    <property type="project" value="UniProtKB-UniRule"/>
</dbReference>
<dbReference type="SUPFAM" id="SSF54810">
    <property type="entry name" value="GMP synthetase C-terminal dimerisation domain"/>
    <property type="match status" value="2"/>
</dbReference>
<evidence type="ECO:0000256" key="9">
    <source>
        <dbReference type="ARBA" id="ARBA00031356"/>
    </source>
</evidence>
<keyword evidence="4 10" id="KW-0547">Nucleotide-binding</keyword>
<keyword evidence="7 10" id="KW-0067">ATP-binding</keyword>
<feature type="domain" description="GMPS ATP-PPase" evidence="11">
    <location>
        <begin position="199"/>
        <end position="414"/>
    </location>
</feature>
<dbReference type="Gene3D" id="3.40.50.880">
    <property type="match status" value="1"/>
</dbReference>
<dbReference type="InterPro" id="IPR001674">
    <property type="entry name" value="GMP_synth_C"/>
</dbReference>
<dbReference type="SUPFAM" id="SSF52317">
    <property type="entry name" value="Class I glutamine amidotransferase-like"/>
    <property type="match status" value="1"/>
</dbReference>
<dbReference type="Gene3D" id="3.30.300.10">
    <property type="match status" value="2"/>
</dbReference>
<evidence type="ECO:0000256" key="7">
    <source>
        <dbReference type="ARBA" id="ARBA00022840"/>
    </source>
</evidence>
<dbReference type="OMA" id="IWQSFAV"/>
<reference evidence="12 13" key="1">
    <citation type="journal article" date="2014" name="Genome Biol. Evol.">
        <title>The genome of the myxosporean Thelohanellus kitauei shows adaptations to nutrient acquisition within its fish host.</title>
        <authorList>
            <person name="Yang Y."/>
            <person name="Xiong J."/>
            <person name="Zhou Z."/>
            <person name="Huo F."/>
            <person name="Miao W."/>
            <person name="Ran C."/>
            <person name="Liu Y."/>
            <person name="Zhang J."/>
            <person name="Feng J."/>
            <person name="Wang M."/>
            <person name="Wang M."/>
            <person name="Wang L."/>
            <person name="Yao B."/>
        </authorList>
    </citation>
    <scope>NUCLEOTIDE SEQUENCE [LARGE SCALE GENOMIC DNA]</scope>
    <source>
        <strain evidence="12">Wuqing</strain>
    </source>
</reference>
<dbReference type="PRINTS" id="PR00096">
    <property type="entry name" value="GATASE"/>
</dbReference>
<accession>A0A0C2N2P5</accession>
<dbReference type="PRINTS" id="PR00097">
    <property type="entry name" value="ANTSNTHASEII"/>
</dbReference>
<evidence type="ECO:0000256" key="10">
    <source>
        <dbReference type="PROSITE-ProRule" id="PRU00886"/>
    </source>
</evidence>
<gene>
    <name evidence="12" type="ORF">RF11_03014</name>
</gene>
<evidence type="ECO:0000256" key="6">
    <source>
        <dbReference type="ARBA" id="ARBA00022755"/>
    </source>
</evidence>
<name>A0A0C2N2P5_THEKT</name>
<evidence type="ECO:0000256" key="5">
    <source>
        <dbReference type="ARBA" id="ARBA00022749"/>
    </source>
</evidence>
<dbReference type="InterPro" id="IPR004739">
    <property type="entry name" value="GMP_synth_GATase"/>
</dbReference>
<feature type="binding site" evidence="10">
    <location>
        <begin position="226"/>
        <end position="232"/>
    </location>
    <ligand>
        <name>ATP</name>
        <dbReference type="ChEBI" id="CHEBI:30616"/>
    </ligand>
</feature>
<evidence type="ECO:0000256" key="8">
    <source>
        <dbReference type="ARBA" id="ARBA00022962"/>
    </source>
</evidence>
<evidence type="ECO:0000256" key="4">
    <source>
        <dbReference type="ARBA" id="ARBA00022741"/>
    </source>
</evidence>
<comment type="caution">
    <text evidence="12">The sequence shown here is derived from an EMBL/GenBank/DDBJ whole genome shotgun (WGS) entry which is preliminary data.</text>
</comment>
<organism evidence="12 13">
    <name type="scientific">Thelohanellus kitauei</name>
    <name type="common">Myxosporean</name>
    <dbReference type="NCBI Taxonomy" id="669202"/>
    <lineage>
        <taxon>Eukaryota</taxon>
        <taxon>Metazoa</taxon>
        <taxon>Cnidaria</taxon>
        <taxon>Myxozoa</taxon>
        <taxon>Myxosporea</taxon>
        <taxon>Bivalvulida</taxon>
        <taxon>Platysporina</taxon>
        <taxon>Myxobolidae</taxon>
        <taxon>Thelohanellus</taxon>
    </lineage>
</organism>
<dbReference type="OrthoDB" id="1724632at2759"/>
<keyword evidence="5 10" id="KW-0332">GMP biosynthesis</keyword>
<dbReference type="Pfam" id="PF00117">
    <property type="entry name" value="GATase"/>
    <property type="match status" value="1"/>
</dbReference>
<dbReference type="GO" id="GO:0005829">
    <property type="term" value="C:cytosol"/>
    <property type="evidence" value="ECO:0007669"/>
    <property type="project" value="TreeGrafter"/>
</dbReference>
<dbReference type="InterPro" id="IPR014729">
    <property type="entry name" value="Rossmann-like_a/b/a_fold"/>
</dbReference>
<dbReference type="PROSITE" id="PS51273">
    <property type="entry name" value="GATASE_TYPE_1"/>
    <property type="match status" value="1"/>
</dbReference>
<sequence>MENQVDTVLIIDAGSQYCKLIDRTIRNLCVRTVIADFNVSHKEIIDYKYKAIVISGGPASVVDDAKPLCFDRTIFDLGIPILGICYGMQLIVKLFGGKVKKSPFIESSIMTLTINTPSLLYQNIPPEITVLMTHADNCVEVPEFFTINAITSNQVAASISNDETRLYGLQFHPEVDLTTCGQQIFKNFLFDIAKIQPKFTPELKLSLLESKFRKVNSQLSIVVLVSGGVDSTVCALLVNKWMENPKHFIMIDTGLLRENEGYKVKQAFSELGIDVTVVEAGPSFLNAHTFVQRGQSDGHKIETGHLRITHLPEHKRQIIGNTFIATIRTVMDKLGLDLENTLLVQGTLRPDMIESGSSFVSLAANTIKTHHNDSFEARELRRQGKLFEPLMDFHKDDVRMLAKVLRLPPKILQRRPFPGPGLAIRIICQEKPVDLGLEEKFNVVVMSEMIANYYSKSCKSDDPSLKYIKNALSSHEFDQLVSATKVDYYLAVVLLPILTVGVQGDNRSYKNCVVLSSDHTINWNSLEVIARVIPKICTSINRVAYAFGKQISHTVEQVTLTFLSPDSIQLCRRAHAIVEDILDQEDSMHKISQFPIVLIPIHFDVPQNVGIPPMRRSLVLRPFISNDFMTGVPAIPGREIREQAIIRIKDELLHQLPSISRVLYDLTSKPPSTTEWE</sequence>
<keyword evidence="6 10" id="KW-0658">Purine biosynthesis</keyword>
<evidence type="ECO:0000256" key="3">
    <source>
        <dbReference type="ARBA" id="ARBA00022598"/>
    </source>
</evidence>
<dbReference type="PANTHER" id="PTHR11922">
    <property type="entry name" value="GMP SYNTHASE-RELATED"/>
    <property type="match status" value="1"/>
</dbReference>
<dbReference type="PROSITE" id="PS51553">
    <property type="entry name" value="GMPS_ATP_PPASE"/>
    <property type="match status" value="1"/>
</dbReference>
<protein>
    <recommendedName>
        <fullName evidence="2">GMP synthase (glutamine-hydrolyzing)</fullName>
        <ecNumber evidence="2">6.3.5.2</ecNumber>
    </recommendedName>
    <alternativeName>
        <fullName evidence="9">Glutamine amidotransferase</fullName>
    </alternativeName>
</protein>
<dbReference type="Pfam" id="PF00958">
    <property type="entry name" value="GMP_synt_C"/>
    <property type="match status" value="1"/>
</dbReference>
<dbReference type="UniPathway" id="UPA00189">
    <property type="reaction ID" value="UER00296"/>
</dbReference>
<evidence type="ECO:0000313" key="12">
    <source>
        <dbReference type="EMBL" id="KII68132.1"/>
    </source>
</evidence>
<dbReference type="InterPro" id="IPR025777">
    <property type="entry name" value="GMPS_ATP_PPase_dom"/>
</dbReference>
<dbReference type="AlphaFoldDB" id="A0A0C2N2P5"/>
<dbReference type="CDD" id="cd01742">
    <property type="entry name" value="GATase1_GMP_Synthase"/>
    <property type="match status" value="1"/>
</dbReference>
<dbReference type="PANTHER" id="PTHR11922:SF2">
    <property type="entry name" value="GMP SYNTHASE [GLUTAMINE-HYDROLYZING]"/>
    <property type="match status" value="1"/>
</dbReference>
<dbReference type="NCBIfam" id="TIGR00888">
    <property type="entry name" value="guaA_Nterm"/>
    <property type="match status" value="1"/>
</dbReference>
<dbReference type="Gene3D" id="3.40.50.620">
    <property type="entry name" value="HUPs"/>
    <property type="match status" value="1"/>
</dbReference>
<dbReference type="Proteomes" id="UP000031668">
    <property type="component" value="Unassembled WGS sequence"/>
</dbReference>